<organism evidence="9 10">
    <name type="scientific">Homoserinimonas hongtaonis</name>
    <dbReference type="NCBI Taxonomy" id="2079791"/>
    <lineage>
        <taxon>Bacteria</taxon>
        <taxon>Bacillati</taxon>
        <taxon>Actinomycetota</taxon>
        <taxon>Actinomycetes</taxon>
        <taxon>Micrococcales</taxon>
        <taxon>Microbacteriaceae</taxon>
        <taxon>Homoserinimonas</taxon>
    </lineage>
</organism>
<evidence type="ECO:0000256" key="1">
    <source>
        <dbReference type="ARBA" id="ARBA00004651"/>
    </source>
</evidence>
<feature type="transmembrane region" description="Helical" evidence="7">
    <location>
        <begin position="140"/>
        <end position="157"/>
    </location>
</feature>
<dbReference type="InterPro" id="IPR000515">
    <property type="entry name" value="MetI-like"/>
</dbReference>
<dbReference type="GO" id="GO:0005886">
    <property type="term" value="C:plasma membrane"/>
    <property type="evidence" value="ECO:0007669"/>
    <property type="project" value="UniProtKB-SubCell"/>
</dbReference>
<dbReference type="PANTHER" id="PTHR30151:SF20">
    <property type="entry name" value="ABC TRANSPORTER PERMEASE PROTEIN HI_0355-RELATED"/>
    <property type="match status" value="1"/>
</dbReference>
<gene>
    <name evidence="9" type="ORF">DF220_09140</name>
</gene>
<keyword evidence="4 7" id="KW-0812">Transmembrane</keyword>
<evidence type="ECO:0000256" key="7">
    <source>
        <dbReference type="RuleBase" id="RU363032"/>
    </source>
</evidence>
<dbReference type="AlphaFoldDB" id="A0A2U1T2I4"/>
<dbReference type="EMBL" id="QEEX01000001">
    <property type="protein sequence ID" value="PWB97973.1"/>
    <property type="molecule type" value="Genomic_DNA"/>
</dbReference>
<feature type="domain" description="ABC transmembrane type-1" evidence="8">
    <location>
        <begin position="74"/>
        <end position="254"/>
    </location>
</feature>
<evidence type="ECO:0000256" key="3">
    <source>
        <dbReference type="ARBA" id="ARBA00022475"/>
    </source>
</evidence>
<evidence type="ECO:0000313" key="9">
    <source>
        <dbReference type="EMBL" id="PWB97973.1"/>
    </source>
</evidence>
<keyword evidence="6 7" id="KW-0472">Membrane</keyword>
<dbReference type="PANTHER" id="PTHR30151">
    <property type="entry name" value="ALKANE SULFONATE ABC TRANSPORTER-RELATED, MEMBRANE SUBUNIT"/>
    <property type="match status" value="1"/>
</dbReference>
<evidence type="ECO:0000256" key="5">
    <source>
        <dbReference type="ARBA" id="ARBA00022989"/>
    </source>
</evidence>
<keyword evidence="5 7" id="KW-1133">Transmembrane helix</keyword>
<keyword evidence="10" id="KW-1185">Reference proteome</keyword>
<keyword evidence="3" id="KW-1003">Cell membrane</keyword>
<keyword evidence="2 7" id="KW-0813">Transport</keyword>
<evidence type="ECO:0000259" key="8">
    <source>
        <dbReference type="PROSITE" id="PS50928"/>
    </source>
</evidence>
<evidence type="ECO:0000256" key="6">
    <source>
        <dbReference type="ARBA" id="ARBA00023136"/>
    </source>
</evidence>
<sequence length="266" mass="28384">MPSPWLLSPVTSNISNVERVRPLLVGGASLALGITGWWALAEFGSIPAYVLPSPGEVIDRAVGLWNSGSLQLHTAQTLAEVGQGAAIGAVIGVVLAMVFFHVPWINRLLMPIIVVAQVTPKISIAPLIVLWIGLGIASKVTLVALVVFYPILINMLARLQSIPSNMRDLAKITGMGPIRRAFRIEFPFTFPAIAAGLKIGLLAGVTAAVIGEFIGATAGLGYLEKQGQDNDDIRLVMVTLILLSLIGYLLWAVVGFIEKKASRRYA</sequence>
<dbReference type="Proteomes" id="UP000244978">
    <property type="component" value="Unassembled WGS sequence"/>
</dbReference>
<feature type="transmembrane region" description="Helical" evidence="7">
    <location>
        <begin position="20"/>
        <end position="40"/>
    </location>
</feature>
<name>A0A2U1T2I4_9MICO</name>
<protein>
    <submittedName>
        <fullName evidence="9">ABC transporter permease</fullName>
    </submittedName>
</protein>
<reference evidence="10" key="1">
    <citation type="submission" date="2018-04" db="EMBL/GenBank/DDBJ databases">
        <authorList>
            <person name="Liu S."/>
            <person name="Wang Z."/>
            <person name="Li J."/>
        </authorList>
    </citation>
    <scope>NUCLEOTIDE SEQUENCE [LARGE SCALE GENOMIC DNA]</scope>
    <source>
        <strain evidence="10">S1194</strain>
    </source>
</reference>
<dbReference type="PROSITE" id="PS50928">
    <property type="entry name" value="ABC_TM1"/>
    <property type="match status" value="1"/>
</dbReference>
<accession>A0A2U1T2I4</accession>
<evidence type="ECO:0000256" key="2">
    <source>
        <dbReference type="ARBA" id="ARBA00022448"/>
    </source>
</evidence>
<feature type="transmembrane region" description="Helical" evidence="7">
    <location>
        <begin position="199"/>
        <end position="223"/>
    </location>
</feature>
<evidence type="ECO:0000256" key="4">
    <source>
        <dbReference type="ARBA" id="ARBA00022692"/>
    </source>
</evidence>
<feature type="transmembrane region" description="Helical" evidence="7">
    <location>
        <begin position="81"/>
        <end position="100"/>
    </location>
</feature>
<dbReference type="GO" id="GO:0055085">
    <property type="term" value="P:transmembrane transport"/>
    <property type="evidence" value="ECO:0007669"/>
    <property type="project" value="InterPro"/>
</dbReference>
<proteinExistence type="inferred from homology"/>
<dbReference type="CDD" id="cd06261">
    <property type="entry name" value="TM_PBP2"/>
    <property type="match status" value="1"/>
</dbReference>
<comment type="subcellular location">
    <subcellularLocation>
        <location evidence="1 7">Cell membrane</location>
        <topology evidence="1 7">Multi-pass membrane protein</topology>
    </subcellularLocation>
</comment>
<dbReference type="InterPro" id="IPR035906">
    <property type="entry name" value="MetI-like_sf"/>
</dbReference>
<dbReference type="Pfam" id="PF00528">
    <property type="entry name" value="BPD_transp_1"/>
    <property type="match status" value="1"/>
</dbReference>
<dbReference type="Gene3D" id="1.10.3720.10">
    <property type="entry name" value="MetI-like"/>
    <property type="match status" value="1"/>
</dbReference>
<feature type="transmembrane region" description="Helical" evidence="7">
    <location>
        <begin position="112"/>
        <end position="134"/>
    </location>
</feature>
<feature type="transmembrane region" description="Helical" evidence="7">
    <location>
        <begin position="235"/>
        <end position="257"/>
    </location>
</feature>
<dbReference type="SUPFAM" id="SSF161098">
    <property type="entry name" value="MetI-like"/>
    <property type="match status" value="1"/>
</dbReference>
<comment type="caution">
    <text evidence="9">The sequence shown here is derived from an EMBL/GenBank/DDBJ whole genome shotgun (WGS) entry which is preliminary data.</text>
</comment>
<comment type="similarity">
    <text evidence="7">Belongs to the binding-protein-dependent transport system permease family.</text>
</comment>
<evidence type="ECO:0000313" key="10">
    <source>
        <dbReference type="Proteomes" id="UP000244978"/>
    </source>
</evidence>